<evidence type="ECO:0000313" key="10">
    <source>
        <dbReference type="Proteomes" id="UP000577956"/>
    </source>
</evidence>
<dbReference type="GO" id="GO:0006355">
    <property type="term" value="P:regulation of DNA-templated transcription"/>
    <property type="evidence" value="ECO:0007669"/>
    <property type="project" value="InterPro"/>
</dbReference>
<dbReference type="Gene3D" id="3.40.50.2300">
    <property type="match status" value="1"/>
</dbReference>
<dbReference type="Proteomes" id="UP000618382">
    <property type="component" value="Unassembled WGS sequence"/>
</dbReference>
<feature type="domain" description="Response regulatory" evidence="7">
    <location>
        <begin position="13"/>
        <end position="130"/>
    </location>
</feature>
<dbReference type="AlphaFoldDB" id="A0A7Y9FIA1"/>
<reference evidence="9 10" key="1">
    <citation type="submission" date="2020-07" db="EMBL/GenBank/DDBJ databases">
        <title>Sequencing the genomes of 1000 actinobacteria strains.</title>
        <authorList>
            <person name="Klenk H.-P."/>
        </authorList>
    </citation>
    <scope>NUCLEOTIDE SEQUENCE [LARGE SCALE GENOMIC DNA]</scope>
    <source>
        <strain evidence="9 10">DSM 24482</strain>
    </source>
</reference>
<protein>
    <submittedName>
        <fullName evidence="9">DNA-binding NarL/FixJ family response regulator</fullName>
    </submittedName>
    <submittedName>
        <fullName evidence="8">DNA-binding response regulator</fullName>
    </submittedName>
</protein>
<dbReference type="PROSITE" id="PS50110">
    <property type="entry name" value="RESPONSE_REGULATORY"/>
    <property type="match status" value="1"/>
</dbReference>
<dbReference type="InterPro" id="IPR011006">
    <property type="entry name" value="CheY-like_superfamily"/>
</dbReference>
<dbReference type="InterPro" id="IPR058245">
    <property type="entry name" value="NreC/VraR/RcsB-like_REC"/>
</dbReference>
<dbReference type="PROSITE" id="PS50043">
    <property type="entry name" value="HTH_LUXR_2"/>
    <property type="match status" value="1"/>
</dbReference>
<dbReference type="PROSITE" id="PS00622">
    <property type="entry name" value="HTH_LUXR_1"/>
    <property type="match status" value="1"/>
</dbReference>
<comment type="caution">
    <text evidence="9">The sequence shown here is derived from an EMBL/GenBank/DDBJ whole genome shotgun (WGS) entry which is preliminary data.</text>
</comment>
<reference evidence="8 11" key="2">
    <citation type="submission" date="2021-01" db="EMBL/GenBank/DDBJ databases">
        <title>Whole genome shotgun sequence of Cellulomonas oligotrophica NBRC 109435.</title>
        <authorList>
            <person name="Komaki H."/>
            <person name="Tamura T."/>
        </authorList>
    </citation>
    <scope>NUCLEOTIDE SEQUENCE [LARGE SCALE GENOMIC DNA]</scope>
    <source>
        <strain evidence="8 11">NBRC 109435</strain>
    </source>
</reference>
<feature type="domain" description="HTH luxR-type" evidence="6">
    <location>
        <begin position="167"/>
        <end position="232"/>
    </location>
</feature>
<dbReference type="Pfam" id="PF00072">
    <property type="entry name" value="Response_reg"/>
    <property type="match status" value="1"/>
</dbReference>
<dbReference type="CDD" id="cd17535">
    <property type="entry name" value="REC_NarL-like"/>
    <property type="match status" value="1"/>
</dbReference>
<dbReference type="GO" id="GO:0000160">
    <property type="term" value="P:phosphorelay signal transduction system"/>
    <property type="evidence" value="ECO:0007669"/>
    <property type="project" value="InterPro"/>
</dbReference>
<evidence type="ECO:0000313" key="11">
    <source>
        <dbReference type="Proteomes" id="UP000618382"/>
    </source>
</evidence>
<dbReference type="SMART" id="SM00448">
    <property type="entry name" value="REC"/>
    <property type="match status" value="1"/>
</dbReference>
<sequence length="235" mass="24429">MADADRGAAGTVRVVLADDQALLRAGIGTILSAHPRIEVVGEAGTGAEAVDLVRTTRPDVVCMDVQMPDMDGLEATRRIVADPAVDAAVVVLTTFNREDYLLEALQAGAVGYLLKTSRPEQLTEAVLSAAAGDALLAPEVTRTVIERALAERAATAPSSAPVARPSSPGPLTPLTEREAEVLGLVARGLSNDEIAAELVVSRATVKTHVSAVLAKLGLRDRVQAVVWAHEHGVVG</sequence>
<evidence type="ECO:0000259" key="7">
    <source>
        <dbReference type="PROSITE" id="PS50110"/>
    </source>
</evidence>
<keyword evidence="3 9" id="KW-0238">DNA-binding</keyword>
<proteinExistence type="predicted"/>
<dbReference type="InterPro" id="IPR039420">
    <property type="entry name" value="WalR-like"/>
</dbReference>
<dbReference type="InterPro" id="IPR001789">
    <property type="entry name" value="Sig_transdc_resp-reg_receiver"/>
</dbReference>
<dbReference type="SMART" id="SM00421">
    <property type="entry name" value="HTH_LUXR"/>
    <property type="match status" value="1"/>
</dbReference>
<keyword evidence="11" id="KW-1185">Reference proteome</keyword>
<dbReference type="Pfam" id="PF00196">
    <property type="entry name" value="GerE"/>
    <property type="match status" value="1"/>
</dbReference>
<keyword evidence="1 5" id="KW-0597">Phosphoprotein</keyword>
<dbReference type="EMBL" id="BONN01000012">
    <property type="protein sequence ID" value="GIG34095.1"/>
    <property type="molecule type" value="Genomic_DNA"/>
</dbReference>
<dbReference type="SUPFAM" id="SSF52172">
    <property type="entry name" value="CheY-like"/>
    <property type="match status" value="1"/>
</dbReference>
<dbReference type="PANTHER" id="PTHR43214:SF24">
    <property type="entry name" value="TRANSCRIPTIONAL REGULATORY PROTEIN NARL-RELATED"/>
    <property type="match status" value="1"/>
</dbReference>
<evidence type="ECO:0000313" key="8">
    <source>
        <dbReference type="EMBL" id="GIG34095.1"/>
    </source>
</evidence>
<dbReference type="EMBL" id="JACCBK010000001">
    <property type="protein sequence ID" value="NYD87427.1"/>
    <property type="molecule type" value="Genomic_DNA"/>
</dbReference>
<evidence type="ECO:0000256" key="4">
    <source>
        <dbReference type="ARBA" id="ARBA00023163"/>
    </source>
</evidence>
<feature type="modified residue" description="4-aspartylphosphate" evidence="5">
    <location>
        <position position="64"/>
    </location>
</feature>
<gene>
    <name evidence="9" type="ORF">BKA21_002976</name>
    <name evidence="8" type="ORF">Col01nite_32540</name>
</gene>
<name>A0A7Y9FIA1_9CELL</name>
<evidence type="ECO:0000256" key="3">
    <source>
        <dbReference type="ARBA" id="ARBA00023125"/>
    </source>
</evidence>
<dbReference type="InterPro" id="IPR000792">
    <property type="entry name" value="Tscrpt_reg_LuxR_C"/>
</dbReference>
<keyword evidence="4" id="KW-0804">Transcription</keyword>
<evidence type="ECO:0000256" key="5">
    <source>
        <dbReference type="PROSITE-ProRule" id="PRU00169"/>
    </source>
</evidence>
<dbReference type="Proteomes" id="UP000577956">
    <property type="component" value="Unassembled WGS sequence"/>
</dbReference>
<organism evidence="9 10">
    <name type="scientific">Cellulomonas oligotrophica</name>
    <dbReference type="NCBI Taxonomy" id="931536"/>
    <lineage>
        <taxon>Bacteria</taxon>
        <taxon>Bacillati</taxon>
        <taxon>Actinomycetota</taxon>
        <taxon>Actinomycetes</taxon>
        <taxon>Micrococcales</taxon>
        <taxon>Cellulomonadaceae</taxon>
        <taxon>Cellulomonas</taxon>
    </lineage>
</organism>
<dbReference type="CDD" id="cd06170">
    <property type="entry name" value="LuxR_C_like"/>
    <property type="match status" value="1"/>
</dbReference>
<evidence type="ECO:0000313" key="9">
    <source>
        <dbReference type="EMBL" id="NYD87427.1"/>
    </source>
</evidence>
<dbReference type="PANTHER" id="PTHR43214">
    <property type="entry name" value="TWO-COMPONENT RESPONSE REGULATOR"/>
    <property type="match status" value="1"/>
</dbReference>
<dbReference type="RefSeq" id="WP_140459770.1">
    <property type="nucleotide sequence ID" value="NZ_BAABFI010000007.1"/>
</dbReference>
<dbReference type="PRINTS" id="PR00038">
    <property type="entry name" value="HTHLUXR"/>
</dbReference>
<evidence type="ECO:0000256" key="1">
    <source>
        <dbReference type="ARBA" id="ARBA00022553"/>
    </source>
</evidence>
<evidence type="ECO:0000256" key="2">
    <source>
        <dbReference type="ARBA" id="ARBA00023015"/>
    </source>
</evidence>
<keyword evidence="2" id="KW-0805">Transcription regulation</keyword>
<accession>A0A7Y9FIA1</accession>
<dbReference type="GO" id="GO:0003677">
    <property type="term" value="F:DNA binding"/>
    <property type="evidence" value="ECO:0007669"/>
    <property type="project" value="UniProtKB-KW"/>
</dbReference>
<evidence type="ECO:0000259" key="6">
    <source>
        <dbReference type="PROSITE" id="PS50043"/>
    </source>
</evidence>